<sequence>MGRLRPISKSGPVGIRPSTHILGQVPDPEAPARARRHRRIAGRTVVGLSPQPLARFPLLFQLPLSAGLLFPGMGGDGGRLPQALVMCVGAFAVRFRGGAGGTPWLCACGGLGLWLGAAGQNGLAFDGCGRRGCGDRRQQHYCISESCVSLY</sequence>
<evidence type="ECO:0000256" key="1">
    <source>
        <dbReference type="SAM" id="MobiDB-lite"/>
    </source>
</evidence>
<organism evidence="2">
    <name type="scientific">Panicum hallii</name>
    <dbReference type="NCBI Taxonomy" id="206008"/>
    <lineage>
        <taxon>Eukaryota</taxon>
        <taxon>Viridiplantae</taxon>
        <taxon>Streptophyta</taxon>
        <taxon>Embryophyta</taxon>
        <taxon>Tracheophyta</taxon>
        <taxon>Spermatophyta</taxon>
        <taxon>Magnoliopsida</taxon>
        <taxon>Liliopsida</taxon>
        <taxon>Poales</taxon>
        <taxon>Poaceae</taxon>
        <taxon>PACMAD clade</taxon>
        <taxon>Panicoideae</taxon>
        <taxon>Panicodae</taxon>
        <taxon>Paniceae</taxon>
        <taxon>Panicinae</taxon>
        <taxon>Panicum</taxon>
        <taxon>Panicum sect. Panicum</taxon>
    </lineage>
</organism>
<gene>
    <name evidence="2" type="ORF">PAHAL_6G281600</name>
</gene>
<dbReference type="Gramene" id="PAN36428">
    <property type="protein sequence ID" value="PAN36428"/>
    <property type="gene ID" value="PAHAL_6G281600"/>
</dbReference>
<name>A0A2S3I520_9POAL</name>
<protein>
    <submittedName>
        <fullName evidence="2">Uncharacterized protein</fullName>
    </submittedName>
</protein>
<accession>A0A2S3I520</accession>
<reference evidence="2" key="1">
    <citation type="submission" date="2018-04" db="EMBL/GenBank/DDBJ databases">
        <title>WGS assembly of Panicum hallii.</title>
        <authorList>
            <person name="Lovell J."/>
            <person name="Jenkins J."/>
            <person name="Lowry D."/>
            <person name="Mamidi S."/>
            <person name="Sreedasyam A."/>
            <person name="Weng X."/>
            <person name="Barry K."/>
            <person name="Bonette J."/>
            <person name="Campitelli B."/>
            <person name="Daum C."/>
            <person name="Gordon S."/>
            <person name="Gould B."/>
            <person name="Lipzen A."/>
            <person name="Macqueen A."/>
            <person name="Palacio-Mejia J."/>
            <person name="Plott C."/>
            <person name="Shakirov E."/>
            <person name="Shu S."/>
            <person name="Yoshinaga Y."/>
            <person name="Zane M."/>
            <person name="Rokhsar D."/>
            <person name="Grimwood J."/>
            <person name="Schmutz J."/>
            <person name="Juenger T."/>
        </authorList>
    </citation>
    <scope>NUCLEOTIDE SEQUENCE [LARGE SCALE GENOMIC DNA]</scope>
    <source>
        <strain evidence="2">FIL2</strain>
    </source>
</reference>
<feature type="region of interest" description="Disordered" evidence="1">
    <location>
        <begin position="1"/>
        <end position="36"/>
    </location>
</feature>
<evidence type="ECO:0000313" key="2">
    <source>
        <dbReference type="EMBL" id="PAN36428.1"/>
    </source>
</evidence>
<dbReference type="Proteomes" id="UP000243499">
    <property type="component" value="Chromosome 6"/>
</dbReference>
<dbReference type="AlphaFoldDB" id="A0A2S3I520"/>
<dbReference type="EMBL" id="CM008051">
    <property type="protein sequence ID" value="PAN36428.1"/>
    <property type="molecule type" value="Genomic_DNA"/>
</dbReference>
<proteinExistence type="predicted"/>